<comment type="caution">
    <text evidence="6">The sequence shown here is derived from an EMBL/GenBank/DDBJ whole genome shotgun (WGS) entry which is preliminary data.</text>
</comment>
<evidence type="ECO:0000256" key="1">
    <source>
        <dbReference type="ARBA" id="ARBA00004761"/>
    </source>
</evidence>
<name>A0A7J5B734_9MICO</name>
<protein>
    <submittedName>
        <fullName evidence="6">Bifunctional 4-hydroxy-2-oxoglutarate aldolase/2-dehydro-3-deoxy-phosphogluconate aldolase</fullName>
        <ecNumber evidence="6">4.1.2.14</ecNumber>
        <ecNumber evidence="6">4.1.3.16</ecNumber>
    </submittedName>
</protein>
<dbReference type="Proteomes" id="UP000490386">
    <property type="component" value="Unassembled WGS sequence"/>
</dbReference>
<sequence length="213" mass="21101">MSSLFEGHPIVPLSTPSTIAQAEALADGLVAGGIGIVEIALRGDGALAAMRHIAGRPDLVVGAGTVLDVEQAQQALDAGAQFLVSPGLSADVVRAGQRAGVPVLPGTLTPSDITAARDLGLTQLKLFPAGNFGGLALLGTYASVFRGITFMPSGGITPANLAEHLEHPAVFAVSGSWLGGAKLLDAGADAVAGAAREASQIAAKVLQAKAAAA</sequence>
<keyword evidence="7" id="KW-1185">Reference proteome</keyword>
<accession>A0A7J5B734</accession>
<evidence type="ECO:0000256" key="4">
    <source>
        <dbReference type="ARBA" id="ARBA00023239"/>
    </source>
</evidence>
<evidence type="ECO:0000256" key="2">
    <source>
        <dbReference type="ARBA" id="ARBA00006906"/>
    </source>
</evidence>
<dbReference type="AlphaFoldDB" id="A0A7J5B734"/>
<dbReference type="GO" id="GO:0008700">
    <property type="term" value="F:(R,S)-4-hydroxy-2-oxoglutarate aldolase activity"/>
    <property type="evidence" value="ECO:0007669"/>
    <property type="project" value="UniProtKB-EC"/>
</dbReference>
<proteinExistence type="inferred from homology"/>
<dbReference type="GO" id="GO:0008675">
    <property type="term" value="F:2-dehydro-3-deoxy-phosphogluconate aldolase activity"/>
    <property type="evidence" value="ECO:0007669"/>
    <property type="project" value="UniProtKB-EC"/>
</dbReference>
<dbReference type="NCBIfam" id="TIGR01182">
    <property type="entry name" value="eda"/>
    <property type="match status" value="1"/>
</dbReference>
<dbReference type="InterPro" id="IPR000887">
    <property type="entry name" value="Aldlse_KDPG_KHG"/>
</dbReference>
<comment type="subunit">
    <text evidence="3">Homotrimer.</text>
</comment>
<dbReference type="PANTHER" id="PTHR30246">
    <property type="entry name" value="2-KETO-3-DEOXY-6-PHOSPHOGLUCONATE ALDOLASE"/>
    <property type="match status" value="1"/>
</dbReference>
<reference evidence="6 7" key="1">
    <citation type="submission" date="2019-09" db="EMBL/GenBank/DDBJ databases">
        <title>Phylogeny of genus Pseudoclavibacter and closely related genus.</title>
        <authorList>
            <person name="Li Y."/>
        </authorList>
    </citation>
    <scope>NUCLEOTIDE SEQUENCE [LARGE SCALE GENOMIC DNA]</scope>
    <source>
        <strain evidence="6 7">THG-MD12</strain>
    </source>
</reference>
<dbReference type="EC" id="4.1.3.16" evidence="6"/>
<evidence type="ECO:0000313" key="6">
    <source>
        <dbReference type="EMBL" id="KAB1639140.1"/>
    </source>
</evidence>
<dbReference type="SUPFAM" id="SSF51569">
    <property type="entry name" value="Aldolase"/>
    <property type="match status" value="1"/>
</dbReference>
<dbReference type="EC" id="4.1.2.14" evidence="6"/>
<comment type="pathway">
    <text evidence="1">Carbohydrate acid metabolism.</text>
</comment>
<dbReference type="Gene3D" id="3.20.20.70">
    <property type="entry name" value="Aldolase class I"/>
    <property type="match status" value="1"/>
</dbReference>
<dbReference type="RefSeq" id="WP_151422157.1">
    <property type="nucleotide sequence ID" value="NZ_WBJX01000001.1"/>
</dbReference>
<evidence type="ECO:0000313" key="7">
    <source>
        <dbReference type="Proteomes" id="UP000490386"/>
    </source>
</evidence>
<gene>
    <name evidence="6" type="primary">eda</name>
    <name evidence="6" type="ORF">F8O03_01995</name>
</gene>
<dbReference type="InterPro" id="IPR013785">
    <property type="entry name" value="Aldolase_TIM"/>
</dbReference>
<keyword evidence="5" id="KW-0119">Carbohydrate metabolism</keyword>
<dbReference type="Pfam" id="PF01081">
    <property type="entry name" value="Aldolase"/>
    <property type="match status" value="1"/>
</dbReference>
<evidence type="ECO:0000256" key="5">
    <source>
        <dbReference type="ARBA" id="ARBA00023277"/>
    </source>
</evidence>
<keyword evidence="4 6" id="KW-0456">Lyase</keyword>
<dbReference type="EMBL" id="WBJX01000001">
    <property type="protein sequence ID" value="KAB1639140.1"/>
    <property type="molecule type" value="Genomic_DNA"/>
</dbReference>
<organism evidence="6 7">
    <name type="scientific">Pseudoclavibacter terrae</name>
    <dbReference type="NCBI Taxonomy" id="1530195"/>
    <lineage>
        <taxon>Bacteria</taxon>
        <taxon>Bacillati</taxon>
        <taxon>Actinomycetota</taxon>
        <taxon>Actinomycetes</taxon>
        <taxon>Micrococcales</taxon>
        <taxon>Microbacteriaceae</taxon>
        <taxon>Pseudoclavibacter</taxon>
    </lineage>
</organism>
<dbReference type="OrthoDB" id="9805177at2"/>
<comment type="similarity">
    <text evidence="2">Belongs to the KHG/KDPG aldolase family.</text>
</comment>
<evidence type="ECO:0000256" key="3">
    <source>
        <dbReference type="ARBA" id="ARBA00011233"/>
    </source>
</evidence>
<dbReference type="InterPro" id="IPR031338">
    <property type="entry name" value="KDPG/KHG_AS_2"/>
</dbReference>
<dbReference type="PANTHER" id="PTHR30246:SF1">
    <property type="entry name" value="2-DEHYDRO-3-DEOXY-6-PHOSPHOGALACTONATE ALDOLASE-RELATED"/>
    <property type="match status" value="1"/>
</dbReference>
<dbReference type="PROSITE" id="PS00160">
    <property type="entry name" value="ALDOLASE_KDPG_KHG_2"/>
    <property type="match status" value="1"/>
</dbReference>
<dbReference type="CDD" id="cd00452">
    <property type="entry name" value="KDPG_aldolase"/>
    <property type="match status" value="1"/>
</dbReference>